<protein>
    <submittedName>
        <fullName evidence="2">RdRp</fullName>
    </submittedName>
</protein>
<dbReference type="GO" id="GO:0003968">
    <property type="term" value="F:RNA-directed RNA polymerase activity"/>
    <property type="evidence" value="ECO:0007669"/>
    <property type="project" value="InterPro"/>
</dbReference>
<dbReference type="AlphaFoldDB" id="A0A2V0RJY5"/>
<dbReference type="GO" id="GO:0003723">
    <property type="term" value="F:RNA binding"/>
    <property type="evidence" value="ECO:0007669"/>
    <property type="project" value="InterPro"/>
</dbReference>
<evidence type="ECO:0000259" key="1">
    <source>
        <dbReference type="Pfam" id="PF00680"/>
    </source>
</evidence>
<dbReference type="GO" id="GO:0006351">
    <property type="term" value="P:DNA-templated transcription"/>
    <property type="evidence" value="ECO:0007669"/>
    <property type="project" value="InterPro"/>
</dbReference>
<dbReference type="InterPro" id="IPR001205">
    <property type="entry name" value="RNA-dir_pol_C"/>
</dbReference>
<evidence type="ECO:0000313" key="2">
    <source>
        <dbReference type="EMBL" id="GBH21742.1"/>
    </source>
</evidence>
<organism evidence="2">
    <name type="scientific">viral metagenome</name>
    <dbReference type="NCBI Taxonomy" id="1070528"/>
    <lineage>
        <taxon>unclassified sequences</taxon>
        <taxon>metagenomes</taxon>
        <taxon>organismal metagenomes</taxon>
    </lineage>
</organism>
<name>A0A2V0RJY5_9ZZZZ</name>
<comment type="caution">
    <text evidence="2">The sequence shown here is derived from an EMBL/GenBank/DDBJ whole genome shotgun (WGS) entry which is preliminary data.</text>
</comment>
<dbReference type="SUPFAM" id="SSF56672">
    <property type="entry name" value="DNA/RNA polymerases"/>
    <property type="match status" value="1"/>
</dbReference>
<sequence length="481" mass="55129">MHASKQFLFLHSSYSSIVPMPTRRLRRLRRAPAGHAYRELVTDELLESCLRELCSPEDFEELELLSRSYYDVEIHIRDFLKADFSEQPYPKPNDWSRAEAATASQLRKFGTTSLSFRASTYGFHHVKWKRGTSAGHGFVNDDGSFKKKGDPGVFQQACRMANAAFHEWRESSSDPLRWRNSRGPLDASFFRTQLSYFLTEAKVRHVFGRPFHLLLIELLFMDPLCEKFLGKPYSPFAAGLNLSQQMLLLSQLVGRDLSWCTGDWKSFDRTTLSWEIRSALNQIRSLLTFPDDQTRQAWDFVCFCFIHGRCVGPDGYEYATYGIVPSGSALTWLVDSITNLNRWNYILLHVGVRLIFPSKVLGDDFVGLLDYSVTEQDVRNAASVFATHFKFLVIGRTYDSLVFLGHQNKGGLLYRGWLEVLALACRPEFRRTPLASCQAAFALYNDSGCAHLALLRAYKLLQRRFQLSLNFESLPDYAGLY</sequence>
<reference evidence="2" key="1">
    <citation type="submission" date="2017-04" db="EMBL/GenBank/DDBJ databases">
        <title>Unveiling RNA virosphere associated with marine microorganisms.</title>
        <authorList>
            <person name="Urayama S."/>
            <person name="Takaki Y."/>
            <person name="Nishi S."/>
            <person name="Yoshida Y."/>
            <person name="Deguchi S."/>
            <person name="Takai K."/>
            <person name="Nunoura T."/>
        </authorList>
    </citation>
    <scope>NUCLEOTIDE SEQUENCE</scope>
</reference>
<dbReference type="EMBL" id="BDQA01000291">
    <property type="protein sequence ID" value="GBH21742.1"/>
    <property type="molecule type" value="Genomic_RNA"/>
</dbReference>
<dbReference type="InterPro" id="IPR043502">
    <property type="entry name" value="DNA/RNA_pol_sf"/>
</dbReference>
<dbReference type="Pfam" id="PF00680">
    <property type="entry name" value="RdRP_1"/>
    <property type="match status" value="1"/>
</dbReference>
<accession>A0A2V0RJY5</accession>
<feature type="domain" description="RNA-directed RNA polymerase C-terminal" evidence="1">
    <location>
        <begin position="63"/>
        <end position="430"/>
    </location>
</feature>
<proteinExistence type="predicted"/>